<evidence type="ECO:0000256" key="6">
    <source>
        <dbReference type="ARBA" id="ARBA00023004"/>
    </source>
</evidence>
<organism evidence="8">
    <name type="scientific">Arcella intermedia</name>
    <dbReference type="NCBI Taxonomy" id="1963864"/>
    <lineage>
        <taxon>Eukaryota</taxon>
        <taxon>Amoebozoa</taxon>
        <taxon>Tubulinea</taxon>
        <taxon>Elardia</taxon>
        <taxon>Arcellinida</taxon>
        <taxon>Sphaerothecina</taxon>
        <taxon>Arcellidae</taxon>
        <taxon>Arcella</taxon>
    </lineage>
</organism>
<dbReference type="PANTHER" id="PTHR12907">
    <property type="entry name" value="EGL NINE HOMOLOG-RELATED"/>
    <property type="match status" value="1"/>
</dbReference>
<proteinExistence type="predicted"/>
<protein>
    <recommendedName>
        <fullName evidence="7">Fe2OG dioxygenase domain-containing protein</fullName>
    </recommendedName>
</protein>
<dbReference type="EMBL" id="GIBP01004640">
    <property type="protein sequence ID" value="NDV33609.1"/>
    <property type="molecule type" value="Transcribed_RNA"/>
</dbReference>
<feature type="domain" description="Fe2OG dioxygenase" evidence="7">
    <location>
        <begin position="130"/>
        <end position="228"/>
    </location>
</feature>
<dbReference type="AlphaFoldDB" id="A0A6B2L9B7"/>
<dbReference type="SUPFAM" id="SSF51197">
    <property type="entry name" value="Clavaminate synthase-like"/>
    <property type="match status" value="1"/>
</dbReference>
<dbReference type="GO" id="GO:0031418">
    <property type="term" value="F:L-ascorbic acid binding"/>
    <property type="evidence" value="ECO:0007669"/>
    <property type="project" value="UniProtKB-KW"/>
</dbReference>
<dbReference type="InterPro" id="IPR044862">
    <property type="entry name" value="Pro_4_hyd_alph_FE2OG_OXY"/>
</dbReference>
<dbReference type="InterPro" id="IPR005123">
    <property type="entry name" value="Oxoglu/Fe-dep_dioxygenase_dom"/>
</dbReference>
<keyword evidence="2" id="KW-0479">Metal-binding</keyword>
<evidence type="ECO:0000256" key="2">
    <source>
        <dbReference type="ARBA" id="ARBA00022723"/>
    </source>
</evidence>
<accession>A0A6B2L9B7</accession>
<evidence type="ECO:0000256" key="5">
    <source>
        <dbReference type="ARBA" id="ARBA00023002"/>
    </source>
</evidence>
<dbReference type="PROSITE" id="PS51471">
    <property type="entry name" value="FE2OG_OXY"/>
    <property type="match status" value="1"/>
</dbReference>
<keyword evidence="3" id="KW-0847">Vitamin C</keyword>
<evidence type="ECO:0000256" key="1">
    <source>
        <dbReference type="ARBA" id="ARBA00001961"/>
    </source>
</evidence>
<dbReference type="SMART" id="SM00702">
    <property type="entry name" value="P4Hc"/>
    <property type="match status" value="1"/>
</dbReference>
<dbReference type="GO" id="GO:0031543">
    <property type="term" value="F:peptidyl-proline dioxygenase activity"/>
    <property type="evidence" value="ECO:0007669"/>
    <property type="project" value="TreeGrafter"/>
</dbReference>
<dbReference type="Gene3D" id="2.60.120.620">
    <property type="entry name" value="q2cbj1_9rhob like domain"/>
    <property type="match status" value="1"/>
</dbReference>
<keyword evidence="5" id="KW-0560">Oxidoreductase</keyword>
<dbReference type="InterPro" id="IPR051559">
    <property type="entry name" value="HIF_prolyl_hydroxylases"/>
</dbReference>
<sequence length="328" mass="37534">MVSRFSERNAEEFLKVGFTVIDNAFPVDFCMKLKSEIDSLYKSGLLYLNKTYLEGKMENKFTYSNAVAKPNIYELDLVSIIKKDKEAPLPLATEEKAYAVESRCAIPHLRALYREPALLDLWNEHLPTLGLDWMDLKVQYNKGEGACFPMHFDTTPAVSRRQVTCILYLNAGWSAASGGELRVFPFPYQPVDIAPVLGRLVMFSSHQLLHRVLPSQLPRYCVTLWLDGSNFGQLFPGTFPWVEGIPWVMNRENRKIIARLVHGGEWEESILASFKEEDTEQMVKSHQEQLVAIRKKLGDKLVEFLSENLPLAHEHNFIEHCSLLRSGK</sequence>
<keyword evidence="6" id="KW-0408">Iron</keyword>
<keyword evidence="4" id="KW-0223">Dioxygenase</keyword>
<dbReference type="GO" id="GO:0008198">
    <property type="term" value="F:ferrous iron binding"/>
    <property type="evidence" value="ECO:0007669"/>
    <property type="project" value="TreeGrafter"/>
</dbReference>
<dbReference type="PANTHER" id="PTHR12907:SF26">
    <property type="entry name" value="HIF PROLYL HYDROXYLASE, ISOFORM C"/>
    <property type="match status" value="1"/>
</dbReference>
<dbReference type="Pfam" id="PF13640">
    <property type="entry name" value="2OG-FeII_Oxy_3"/>
    <property type="match status" value="1"/>
</dbReference>
<comment type="cofactor">
    <cofactor evidence="1">
        <name>L-ascorbate</name>
        <dbReference type="ChEBI" id="CHEBI:38290"/>
    </cofactor>
</comment>
<name>A0A6B2L9B7_9EUKA</name>
<dbReference type="InterPro" id="IPR006620">
    <property type="entry name" value="Pro_4_hyd_alph"/>
</dbReference>
<evidence type="ECO:0000256" key="4">
    <source>
        <dbReference type="ARBA" id="ARBA00022964"/>
    </source>
</evidence>
<evidence type="ECO:0000313" key="8">
    <source>
        <dbReference type="EMBL" id="NDV33609.1"/>
    </source>
</evidence>
<evidence type="ECO:0000259" key="7">
    <source>
        <dbReference type="PROSITE" id="PS51471"/>
    </source>
</evidence>
<reference evidence="8" key="1">
    <citation type="journal article" date="2020" name="J. Eukaryot. Microbiol.">
        <title>De novo Sequencing, Assembly and Annotation of the Transcriptome for the Free-Living Testate Amoeba Arcella intermedia.</title>
        <authorList>
            <person name="Ribeiro G.M."/>
            <person name="Porfirio-Sousa A.L."/>
            <person name="Maurer-Alcala X.X."/>
            <person name="Katz L.A."/>
            <person name="Lahr D.J.G."/>
        </authorList>
    </citation>
    <scope>NUCLEOTIDE SEQUENCE</scope>
</reference>
<evidence type="ECO:0000256" key="3">
    <source>
        <dbReference type="ARBA" id="ARBA00022896"/>
    </source>
</evidence>
<dbReference type="GO" id="GO:0071456">
    <property type="term" value="P:cellular response to hypoxia"/>
    <property type="evidence" value="ECO:0007669"/>
    <property type="project" value="TreeGrafter"/>
</dbReference>